<gene>
    <name evidence="1" type="ORF">SERLADRAFT_364573</name>
</gene>
<evidence type="ECO:0000313" key="1">
    <source>
        <dbReference type="EMBL" id="EGO30744.1"/>
    </source>
</evidence>
<reference evidence="1" key="1">
    <citation type="submission" date="2011-04" db="EMBL/GenBank/DDBJ databases">
        <title>Evolution of plant cell wall degrading machinery underlies the functional diversity of forest fungi.</title>
        <authorList>
            <consortium name="US DOE Joint Genome Institute (JGI-PGF)"/>
            <person name="Eastwood D.C."/>
            <person name="Floudas D."/>
            <person name="Binder M."/>
            <person name="Majcherczyk A."/>
            <person name="Schneider P."/>
            <person name="Aerts A."/>
            <person name="Asiegbu F.O."/>
            <person name="Baker S.E."/>
            <person name="Barry K."/>
            <person name="Bendiksby M."/>
            <person name="Blumentritt M."/>
            <person name="Coutinho P.M."/>
            <person name="Cullen D."/>
            <person name="Cullen D."/>
            <person name="Gathman A."/>
            <person name="Goodell B."/>
            <person name="Henrissat B."/>
            <person name="Ihrmark K."/>
            <person name="Kauserud H."/>
            <person name="Kohler A."/>
            <person name="LaButti K."/>
            <person name="Lapidus A."/>
            <person name="Lavin J.L."/>
            <person name="Lee Y.-H."/>
            <person name="Lindquist E."/>
            <person name="Lilly W."/>
            <person name="Lucas S."/>
            <person name="Morin E."/>
            <person name="Murat C."/>
            <person name="Oguiza J.A."/>
            <person name="Park J."/>
            <person name="Pisabarro A.G."/>
            <person name="Riley R."/>
            <person name="Rosling A."/>
            <person name="Salamov A."/>
            <person name="Schmidt O."/>
            <person name="Schmutz J."/>
            <person name="Skrede I."/>
            <person name="Stenlid J."/>
            <person name="Wiebenga A."/>
            <person name="Xie X."/>
            <person name="Kues U."/>
            <person name="Hibbett D.S."/>
            <person name="Hoffmeister D."/>
            <person name="Hogberg N."/>
            <person name="Martin F."/>
            <person name="Grigoriev I.V."/>
            <person name="Watkinson S.C."/>
        </authorList>
    </citation>
    <scope>NUCLEOTIDE SEQUENCE</scope>
    <source>
        <strain evidence="1">S7.9</strain>
    </source>
</reference>
<dbReference type="OrthoDB" id="2679919at2759"/>
<dbReference type="EMBL" id="GL945428">
    <property type="protein sequence ID" value="EGO30744.1"/>
    <property type="molecule type" value="Genomic_DNA"/>
</dbReference>
<protein>
    <submittedName>
        <fullName evidence="1">Uncharacterized protein</fullName>
    </submittedName>
</protein>
<accession>F8ND00</accession>
<dbReference type="RefSeq" id="XP_007312628.1">
    <property type="nucleotide sequence ID" value="XM_007312566.1"/>
</dbReference>
<dbReference type="Proteomes" id="UP000008064">
    <property type="component" value="Unassembled WGS sequence"/>
</dbReference>
<dbReference type="KEGG" id="sla:SERLADRAFT_364573"/>
<name>F8ND00_SERL9</name>
<proteinExistence type="predicted"/>
<dbReference type="AlphaFoldDB" id="F8ND00"/>
<sequence>MCDFRLNSFPPTNKLHIINSLLYYIRGIKHNHTLVEVKILTNHRIHTKDVTVVPDLQVIMSNFTIGCITKPEILWIRDMGFSQNRDAMVRKMTIMVNKILSVSLLLLSFISEYCKWTSPQTGKKLTFKQFHPKKTEQTMFGPVIVEGHY</sequence>
<dbReference type="HOGENOM" id="CLU_1750799_0_0_1"/>
<organism>
    <name type="scientific">Serpula lacrymans var. lacrymans (strain S7.9)</name>
    <name type="common">Dry rot fungus</name>
    <dbReference type="NCBI Taxonomy" id="578457"/>
    <lineage>
        <taxon>Eukaryota</taxon>
        <taxon>Fungi</taxon>
        <taxon>Dikarya</taxon>
        <taxon>Basidiomycota</taxon>
        <taxon>Agaricomycotina</taxon>
        <taxon>Agaricomycetes</taxon>
        <taxon>Agaricomycetidae</taxon>
        <taxon>Boletales</taxon>
        <taxon>Coniophorineae</taxon>
        <taxon>Serpulaceae</taxon>
        <taxon>Serpula</taxon>
    </lineage>
</organism>
<dbReference type="GeneID" id="18810058"/>